<keyword evidence="1" id="KW-0472">Membrane</keyword>
<evidence type="ECO:0000313" key="3">
    <source>
        <dbReference type="Proteomes" id="UP000232101"/>
    </source>
</evidence>
<reference evidence="2 3" key="1">
    <citation type="submission" date="2017-11" db="EMBL/GenBank/DDBJ databases">
        <title>Bacterial isolate from king chilli rhizosphere.</title>
        <authorList>
            <person name="Takhelmayum P."/>
            <person name="Sarangthem I."/>
        </authorList>
    </citation>
    <scope>NUCLEOTIDE SEQUENCE [LARGE SCALE GENOMIC DNA]</scope>
    <source>
        <strain evidence="3">t26</strain>
    </source>
</reference>
<name>A0A2M9Q493_9BACI</name>
<sequence length="100" mass="11244">MKVDLFLVVKFVSNEGEETMKKTFNKLDKVQIVIASVALLLAILGFVYDNLTITAIILISINLLVNGVRNLSKDKKSIFYYLTIVMAILLILLSIQQLLN</sequence>
<accession>A0A2M9Q493</accession>
<evidence type="ECO:0008006" key="4">
    <source>
        <dbReference type="Google" id="ProtNLM"/>
    </source>
</evidence>
<dbReference type="RefSeq" id="WP_100543537.1">
    <property type="nucleotide sequence ID" value="NZ_PHQY01000646.1"/>
</dbReference>
<comment type="caution">
    <text evidence="2">The sequence shown here is derived from an EMBL/GenBank/DDBJ whole genome shotgun (WGS) entry which is preliminary data.</text>
</comment>
<keyword evidence="1" id="KW-1133">Transmembrane helix</keyword>
<gene>
    <name evidence="2" type="ORF">CWD94_13975</name>
</gene>
<dbReference type="EMBL" id="PHQY01000646">
    <property type="protein sequence ID" value="PJO42891.1"/>
    <property type="molecule type" value="Genomic_DNA"/>
</dbReference>
<protein>
    <recommendedName>
        <fullName evidence="4">DUF3953 domain-containing protein</fullName>
    </recommendedName>
</protein>
<feature type="transmembrane region" description="Helical" evidence="1">
    <location>
        <begin position="78"/>
        <end position="99"/>
    </location>
</feature>
<dbReference type="AlphaFoldDB" id="A0A2M9Q493"/>
<feature type="transmembrane region" description="Helical" evidence="1">
    <location>
        <begin position="30"/>
        <end position="47"/>
    </location>
</feature>
<proteinExistence type="predicted"/>
<feature type="transmembrane region" description="Helical" evidence="1">
    <location>
        <begin position="53"/>
        <end position="71"/>
    </location>
</feature>
<evidence type="ECO:0000256" key="1">
    <source>
        <dbReference type="SAM" id="Phobius"/>
    </source>
</evidence>
<dbReference type="Proteomes" id="UP000232101">
    <property type="component" value="Unassembled WGS sequence"/>
</dbReference>
<keyword evidence="1" id="KW-0812">Transmembrane</keyword>
<organism evidence="2 3">
    <name type="scientific">Lysinibacillus xylanilyticus</name>
    <dbReference type="NCBI Taxonomy" id="582475"/>
    <lineage>
        <taxon>Bacteria</taxon>
        <taxon>Bacillati</taxon>
        <taxon>Bacillota</taxon>
        <taxon>Bacilli</taxon>
        <taxon>Bacillales</taxon>
        <taxon>Bacillaceae</taxon>
        <taxon>Lysinibacillus</taxon>
    </lineage>
</organism>
<evidence type="ECO:0000313" key="2">
    <source>
        <dbReference type="EMBL" id="PJO42891.1"/>
    </source>
</evidence>